<dbReference type="EMBL" id="CP104213">
    <property type="protein sequence ID" value="UWX62772.1"/>
    <property type="molecule type" value="Genomic_DNA"/>
</dbReference>
<accession>A0ABY5YFA1</accession>
<evidence type="ECO:0000313" key="2">
    <source>
        <dbReference type="Proteomes" id="UP001060261"/>
    </source>
</evidence>
<keyword evidence="2" id="KW-1185">Reference proteome</keyword>
<dbReference type="RefSeq" id="WP_260559067.1">
    <property type="nucleotide sequence ID" value="NZ_BAABEC010000059.1"/>
</dbReference>
<sequence>MNPSIGRIVHYVLSAQDADQINRRRTTGPSIAERIKDEQWPLGAQAHIGNRAEEGQHVAAIVVNVFGPATCNLQCFLDGNDVFWATSQLEGSAPSTWHRPERE</sequence>
<reference evidence="1" key="1">
    <citation type="submission" date="2022-09" db="EMBL/GenBank/DDBJ databases">
        <title>genome sequence of Deinococcus rubellus.</title>
        <authorList>
            <person name="Srinivasan S."/>
        </authorList>
    </citation>
    <scope>NUCLEOTIDE SEQUENCE</scope>
    <source>
        <strain evidence="1">Ant6</strain>
    </source>
</reference>
<proteinExistence type="predicted"/>
<name>A0ABY5YFA1_9DEIO</name>
<dbReference type="Proteomes" id="UP001060261">
    <property type="component" value="Chromosome"/>
</dbReference>
<gene>
    <name evidence="1" type="ORF">N0D28_08295</name>
</gene>
<protein>
    <submittedName>
        <fullName evidence="1">Uncharacterized protein</fullName>
    </submittedName>
</protein>
<organism evidence="1 2">
    <name type="scientific">Deinococcus rubellus</name>
    <dbReference type="NCBI Taxonomy" id="1889240"/>
    <lineage>
        <taxon>Bacteria</taxon>
        <taxon>Thermotogati</taxon>
        <taxon>Deinococcota</taxon>
        <taxon>Deinococci</taxon>
        <taxon>Deinococcales</taxon>
        <taxon>Deinococcaceae</taxon>
        <taxon>Deinococcus</taxon>
    </lineage>
</organism>
<evidence type="ECO:0000313" key="1">
    <source>
        <dbReference type="EMBL" id="UWX62772.1"/>
    </source>
</evidence>